<organism evidence="3 5">
    <name type="scientific">Nocardia cyriacigeorgica</name>
    <dbReference type="NCBI Taxonomy" id="135487"/>
    <lineage>
        <taxon>Bacteria</taxon>
        <taxon>Bacillati</taxon>
        <taxon>Actinomycetota</taxon>
        <taxon>Actinomycetes</taxon>
        <taxon>Mycobacteriales</taxon>
        <taxon>Nocardiaceae</taxon>
        <taxon>Nocardia</taxon>
    </lineage>
</organism>
<name>A0A5R8PEM3_9NOCA</name>
<dbReference type="Proteomes" id="UP000306378">
    <property type="component" value="Unassembled WGS sequence"/>
</dbReference>
<dbReference type="OrthoDB" id="4715691at2"/>
<dbReference type="Proteomes" id="UP000308349">
    <property type="component" value="Unassembled WGS sequence"/>
</dbReference>
<comment type="caution">
    <text evidence="3">The sequence shown here is derived from an EMBL/GenBank/DDBJ whole genome shotgun (WGS) entry which is preliminary data.</text>
</comment>
<dbReference type="RefSeq" id="WP_138452144.1">
    <property type="nucleotide sequence ID" value="NZ_JADLSC010000006.1"/>
</dbReference>
<dbReference type="EMBL" id="VBUU01000012">
    <property type="protein sequence ID" value="TLG10269.1"/>
    <property type="molecule type" value="Genomic_DNA"/>
</dbReference>
<evidence type="ECO:0000313" key="5">
    <source>
        <dbReference type="Proteomes" id="UP000308349"/>
    </source>
</evidence>
<dbReference type="AlphaFoldDB" id="A0A5R8PEM3"/>
<proteinExistence type="predicted"/>
<gene>
    <name evidence="2" type="ORF">FEK34_26495</name>
    <name evidence="3" type="ORF">FEK35_13785</name>
</gene>
<accession>A0A5R8PEM3</accession>
<evidence type="ECO:0000313" key="2">
    <source>
        <dbReference type="EMBL" id="TLF73640.1"/>
    </source>
</evidence>
<evidence type="ECO:0000313" key="3">
    <source>
        <dbReference type="EMBL" id="TLG10269.1"/>
    </source>
</evidence>
<protein>
    <submittedName>
        <fullName evidence="3">Uncharacterized protein</fullName>
    </submittedName>
</protein>
<sequence length="198" mass="21403">MIQAVDEAFADNASASTCIDAGTEDGTRYVTLVVTYPGPSIANGYVRDPQSKVLRPRTPEEKATFYKAAIASTIIATVKEAFAVAPAAAQARVVVLRNDKRILRSSKLGAIYAATFERSEVMDRDWKSAEPGDLVYTATDMRIDDPADGASLRTLSTKQHPDLADVARQIGSALDESDAVPSRLLRREDFGSPPRTGR</sequence>
<feature type="region of interest" description="Disordered" evidence="1">
    <location>
        <begin position="178"/>
        <end position="198"/>
    </location>
</feature>
<evidence type="ECO:0000256" key="1">
    <source>
        <dbReference type="SAM" id="MobiDB-lite"/>
    </source>
</evidence>
<dbReference type="EMBL" id="VBUT01000012">
    <property type="protein sequence ID" value="TLF73640.1"/>
    <property type="molecule type" value="Genomic_DNA"/>
</dbReference>
<evidence type="ECO:0000313" key="4">
    <source>
        <dbReference type="Proteomes" id="UP000306378"/>
    </source>
</evidence>
<reference evidence="4 5" key="1">
    <citation type="submission" date="2019-05" db="EMBL/GenBank/DDBJ databases">
        <title>Genomes sequences of two Nocardia cyriacigeorgica environmental isolates, type strains Nocardia asteroides ATCC 19247 and Nocardia cyriacigeorgica DSM 44484.</title>
        <authorList>
            <person name="Vautrin F."/>
            <person name="Bergeron E."/>
            <person name="Dubost A."/>
            <person name="Abrouk D."/>
            <person name="Rodriguez Nava V."/>
            <person name="Pujic P."/>
        </authorList>
    </citation>
    <scope>NUCLEOTIDE SEQUENCE [LARGE SCALE GENOMIC DNA]</scope>
    <source>
        <strain evidence="3 5">EML 1456</strain>
        <strain evidence="2 4">EML 446</strain>
    </source>
</reference>